<proteinExistence type="inferred from homology"/>
<dbReference type="PANTHER" id="PTHR43232">
    <property type="entry name" value="MOLYBDENUM COFACTOR BIOSYNTHESIS PROTEIN B"/>
    <property type="match status" value="1"/>
</dbReference>
<dbReference type="Proteomes" id="UP001596442">
    <property type="component" value="Unassembled WGS sequence"/>
</dbReference>
<evidence type="ECO:0000256" key="1">
    <source>
        <dbReference type="ARBA" id="ARBA00006112"/>
    </source>
</evidence>
<evidence type="ECO:0000313" key="4">
    <source>
        <dbReference type="EMBL" id="MFC6753476.1"/>
    </source>
</evidence>
<comment type="similarity">
    <text evidence="1">Belongs to the MoaB/Mog family.</text>
</comment>
<dbReference type="PANTHER" id="PTHR43232:SF2">
    <property type="entry name" value="MOLYBDENUM COFACTOR BIOSYNTHESIS PROTEIN B"/>
    <property type="match status" value="1"/>
</dbReference>
<dbReference type="InterPro" id="IPR012245">
    <property type="entry name" value="MoaB"/>
</dbReference>
<dbReference type="SMART" id="SM00852">
    <property type="entry name" value="MoCF_biosynth"/>
    <property type="match status" value="1"/>
</dbReference>
<comment type="caution">
    <text evidence="4">The sequence shown here is derived from an EMBL/GenBank/DDBJ whole genome shotgun (WGS) entry which is preliminary data.</text>
</comment>
<evidence type="ECO:0000256" key="2">
    <source>
        <dbReference type="ARBA" id="ARBA00023150"/>
    </source>
</evidence>
<dbReference type="InterPro" id="IPR036425">
    <property type="entry name" value="MoaB/Mog-like_dom_sf"/>
</dbReference>
<name>A0ABD5SB78_9EURY</name>
<dbReference type="RefSeq" id="WP_379781118.1">
    <property type="nucleotide sequence ID" value="NZ_JBHSWW010000101.1"/>
</dbReference>
<reference evidence="4 5" key="1">
    <citation type="journal article" date="2019" name="Int. J. Syst. Evol. Microbiol.">
        <title>The Global Catalogue of Microorganisms (GCM) 10K type strain sequencing project: providing services to taxonomists for standard genome sequencing and annotation.</title>
        <authorList>
            <consortium name="The Broad Institute Genomics Platform"/>
            <consortium name="The Broad Institute Genome Sequencing Center for Infectious Disease"/>
            <person name="Wu L."/>
            <person name="Ma J."/>
        </authorList>
    </citation>
    <scope>NUCLEOTIDE SEQUENCE [LARGE SCALE GENOMIC DNA]</scope>
    <source>
        <strain evidence="4 5">CGMCC 1.3239</strain>
    </source>
</reference>
<dbReference type="SUPFAM" id="SSF53218">
    <property type="entry name" value="Molybdenum cofactor biosynthesis proteins"/>
    <property type="match status" value="1"/>
</dbReference>
<evidence type="ECO:0000313" key="5">
    <source>
        <dbReference type="Proteomes" id="UP001596442"/>
    </source>
</evidence>
<dbReference type="PROSITE" id="PS01078">
    <property type="entry name" value="MOCF_BIOSYNTHESIS_1"/>
    <property type="match status" value="1"/>
</dbReference>
<dbReference type="GO" id="GO:0006777">
    <property type="term" value="P:Mo-molybdopterin cofactor biosynthetic process"/>
    <property type="evidence" value="ECO:0007669"/>
    <property type="project" value="UniProtKB-KW"/>
</dbReference>
<dbReference type="InterPro" id="IPR008284">
    <property type="entry name" value="MoCF_biosynth_CS"/>
</dbReference>
<protein>
    <submittedName>
        <fullName evidence="4">Molybdenum cofactor biosynthesis protein B</fullName>
    </submittedName>
</protein>
<dbReference type="PIRSF" id="PIRSF006443">
    <property type="entry name" value="MoaB"/>
    <property type="match status" value="1"/>
</dbReference>
<dbReference type="CDD" id="cd00886">
    <property type="entry name" value="MogA_MoaB"/>
    <property type="match status" value="1"/>
</dbReference>
<organism evidence="4 5">
    <name type="scientific">Halorubrum tibetense</name>
    <dbReference type="NCBI Taxonomy" id="175631"/>
    <lineage>
        <taxon>Archaea</taxon>
        <taxon>Methanobacteriati</taxon>
        <taxon>Methanobacteriota</taxon>
        <taxon>Stenosarchaea group</taxon>
        <taxon>Halobacteria</taxon>
        <taxon>Halobacteriales</taxon>
        <taxon>Haloferacaceae</taxon>
        <taxon>Halorubrum</taxon>
    </lineage>
</organism>
<dbReference type="NCBIfam" id="TIGR00177">
    <property type="entry name" value="molyb_syn"/>
    <property type="match status" value="1"/>
</dbReference>
<dbReference type="Pfam" id="PF00994">
    <property type="entry name" value="MoCF_biosynth"/>
    <property type="match status" value="1"/>
</dbReference>
<gene>
    <name evidence="4" type="ORF">ACFQEU_08375</name>
</gene>
<dbReference type="InterPro" id="IPR001453">
    <property type="entry name" value="MoaB/Mog_dom"/>
</dbReference>
<accession>A0ABD5SB78</accession>
<dbReference type="AlphaFoldDB" id="A0ABD5SB78"/>
<evidence type="ECO:0000259" key="3">
    <source>
        <dbReference type="SMART" id="SM00852"/>
    </source>
</evidence>
<feature type="domain" description="MoaB/Mog" evidence="3">
    <location>
        <begin position="28"/>
        <end position="172"/>
    </location>
</feature>
<dbReference type="Gene3D" id="3.40.980.10">
    <property type="entry name" value="MoaB/Mog-like domain"/>
    <property type="match status" value="1"/>
</dbReference>
<dbReference type="EMBL" id="JBHSWW010000101">
    <property type="protein sequence ID" value="MFC6753476.1"/>
    <property type="molecule type" value="Genomic_DNA"/>
</dbReference>
<sequence length="187" mass="19551">MNDDLPSPADRRGVDEDGHAVVDPLCVAVVTVSSSRTLEDDPGGDAAAALIRDSENRVTARELVSDDFSAIRGTVDRLAGRDDVDCVVTTGGTGMTIDDVTPAACSGLFERDIPGFGECFRQVSYEEIGHRAMASRATGGIVAGTPVFCLPGSRAAVRTGLTALVLPEAPHIAGLATRHRFDDEGEP</sequence>
<keyword evidence="2" id="KW-0501">Molybdenum cofactor biosynthesis</keyword>
<keyword evidence="5" id="KW-1185">Reference proteome</keyword>